<dbReference type="EMBL" id="JACCFJ010000001">
    <property type="protein sequence ID" value="NYI84070.1"/>
    <property type="molecule type" value="Genomic_DNA"/>
</dbReference>
<feature type="region of interest" description="Disordered" evidence="1">
    <location>
        <begin position="298"/>
        <end position="330"/>
    </location>
</feature>
<dbReference type="CDD" id="cd09729">
    <property type="entry name" value="Cse1_I-E"/>
    <property type="match status" value="1"/>
</dbReference>
<organism evidence="2 3">
    <name type="scientific">Saccharopolyspora hordei</name>
    <dbReference type="NCBI Taxonomy" id="1838"/>
    <lineage>
        <taxon>Bacteria</taxon>
        <taxon>Bacillati</taxon>
        <taxon>Actinomycetota</taxon>
        <taxon>Actinomycetes</taxon>
        <taxon>Pseudonocardiales</taxon>
        <taxon>Pseudonocardiaceae</taxon>
        <taxon>Saccharopolyspora</taxon>
    </lineage>
</organism>
<reference evidence="2 3" key="1">
    <citation type="submission" date="2020-07" db="EMBL/GenBank/DDBJ databases">
        <title>Sequencing the genomes of 1000 actinobacteria strains.</title>
        <authorList>
            <person name="Klenk H.-P."/>
        </authorList>
    </citation>
    <scope>NUCLEOTIDE SEQUENCE [LARGE SCALE GENOMIC DNA]</scope>
    <source>
        <strain evidence="2 3">DSM 44065</strain>
    </source>
</reference>
<sequence>MFVSFNLVDQPWLVVRPVGGGAPAEVSLWQALCEAHRFEDLVVDLPTQKPALLRQVLLPVVVRALGRPATTREWAQWFAAGAFTPTQLEAITAYLDAQREWFDLFHEKHPFGQVAGLRTAKDETKGTAVLVATAATGNNVPLFSPRSDADPLELTPAQAARWLLHAHCWDTAAIKTGVVDDPKVKAGKTTGNPTGPLGQCGVIVPIGRTLFDTLLLNVPSGPALRSDDLPQWERRTPETPAELSVASSVWHTREARGLLDIWTWQSRRIRLIPESTPNGTRVTRVVLAAGDRLTATPDVEPHTAWNLTPAGKTKGKSGTALPRRPRRHPQGKAAWRGLEALLATDREDRAATTTKSGFATSVLVNELRARRELLDADYPVQLELLGMVYGTQSSTFEDLYYDTIPLPLTALNIDSEVPGALLEMAAQAEGLAQAVNNLANDLRRAAGADPIPWDKGHRPGELVLHALDPLMRRAMIGMRTVDDDVDMLERGLLAWEQKADDITRRIGDRVIKAAAPTAVFAGRTIEQDDGKERTFRQSTAEANFGNRIEQILTRVHSVPGRLAALDSDQEKATQR</sequence>
<name>A0A853ARJ3_9PSEU</name>
<dbReference type="RefSeq" id="WP_179720979.1">
    <property type="nucleotide sequence ID" value="NZ_BAABFH010000001.1"/>
</dbReference>
<proteinExistence type="predicted"/>
<comment type="caution">
    <text evidence="2">The sequence shown here is derived from an EMBL/GenBank/DDBJ whole genome shotgun (WGS) entry which is preliminary data.</text>
</comment>
<dbReference type="Pfam" id="PF09481">
    <property type="entry name" value="CRISPR_Cse1"/>
    <property type="match status" value="1"/>
</dbReference>
<dbReference type="AlphaFoldDB" id="A0A853ARJ3"/>
<evidence type="ECO:0000313" key="2">
    <source>
        <dbReference type="EMBL" id="NYI84070.1"/>
    </source>
</evidence>
<gene>
    <name evidence="2" type="ORF">HNR68_002700</name>
</gene>
<dbReference type="Proteomes" id="UP000587002">
    <property type="component" value="Unassembled WGS sequence"/>
</dbReference>
<evidence type="ECO:0000256" key="1">
    <source>
        <dbReference type="SAM" id="MobiDB-lite"/>
    </source>
</evidence>
<dbReference type="NCBIfam" id="TIGR02547">
    <property type="entry name" value="casA_cse1"/>
    <property type="match status" value="1"/>
</dbReference>
<protein>
    <submittedName>
        <fullName evidence="2">CRISPR system Cascade subunit CasA</fullName>
    </submittedName>
</protein>
<dbReference type="Gene3D" id="1.10.132.100">
    <property type="match status" value="1"/>
</dbReference>
<accession>A0A853ARJ3</accession>
<keyword evidence="3" id="KW-1185">Reference proteome</keyword>
<evidence type="ECO:0000313" key="3">
    <source>
        <dbReference type="Proteomes" id="UP000587002"/>
    </source>
</evidence>
<dbReference type="InterPro" id="IPR013381">
    <property type="entry name" value="CRISPR-assoc_prot_Cse1"/>
</dbReference>